<gene>
    <name evidence="2" type="ORF">M378DRAFT_17151</name>
</gene>
<keyword evidence="1" id="KW-0812">Transmembrane</keyword>
<reference evidence="2 3" key="1">
    <citation type="submission" date="2014-04" db="EMBL/GenBank/DDBJ databases">
        <title>Evolutionary Origins and Diversification of the Mycorrhizal Mutualists.</title>
        <authorList>
            <consortium name="DOE Joint Genome Institute"/>
            <consortium name="Mycorrhizal Genomics Consortium"/>
            <person name="Kohler A."/>
            <person name="Kuo A."/>
            <person name="Nagy L.G."/>
            <person name="Floudas D."/>
            <person name="Copeland A."/>
            <person name="Barry K.W."/>
            <person name="Cichocki N."/>
            <person name="Veneault-Fourrey C."/>
            <person name="LaButti K."/>
            <person name="Lindquist E.A."/>
            <person name="Lipzen A."/>
            <person name="Lundell T."/>
            <person name="Morin E."/>
            <person name="Murat C."/>
            <person name="Riley R."/>
            <person name="Ohm R."/>
            <person name="Sun H."/>
            <person name="Tunlid A."/>
            <person name="Henrissat B."/>
            <person name="Grigoriev I.V."/>
            <person name="Hibbett D.S."/>
            <person name="Martin F."/>
        </authorList>
    </citation>
    <scope>NUCLEOTIDE SEQUENCE [LARGE SCALE GENOMIC DNA]</scope>
    <source>
        <strain evidence="2 3">Koide BX008</strain>
    </source>
</reference>
<dbReference type="AlphaFoldDB" id="A0A0C2WI82"/>
<protein>
    <submittedName>
        <fullName evidence="2">Uncharacterized protein</fullName>
    </submittedName>
</protein>
<keyword evidence="3" id="KW-1185">Reference proteome</keyword>
<dbReference type="InParanoid" id="A0A0C2WI82"/>
<keyword evidence="1" id="KW-1133">Transmembrane helix</keyword>
<name>A0A0C2WI82_AMAMK</name>
<sequence>MLAACRYIMASSVLGAFGIPFLDSFTFWSGEIASRRRWRRASSALETKRGRVSILRIIGFVTGVMLHTLEGASVMDIGLVRQPFDKYTHWTATGAIGAMDSLLITTEDFLLFVRRKTLPSSSGRSRLPKACTLGKRQLSTLPSQLLAFFPPPHFMLIDQFSPPRRCPCPVRLEEHVTEGSELRCPEARRQESSPPMLNTDDGLSGAAKVALFVNGTSTAKLPLPPTPIQAGAADIGALQSCQPAPPRPMSTGSPTVGQKQKIPMLLEQETEREQKERLERPTAAPIVEKLQHSNDTKILIAHTTNSFLTPLASIPNHIICSVDGVSGISSISGGAITAGITPPPTSTASTACSVGIDLSGTTTTIVPHQPSPVVGIQLLNACRRVQLPQHHLRVLERVLCSYCNWNDWDDDWDE</sequence>
<feature type="transmembrane region" description="Helical" evidence="1">
    <location>
        <begin position="6"/>
        <end position="29"/>
    </location>
</feature>
<dbReference type="HOGENOM" id="CLU_663874_0_0_1"/>
<proteinExistence type="predicted"/>
<accession>A0A0C2WI82</accession>
<evidence type="ECO:0000313" key="3">
    <source>
        <dbReference type="Proteomes" id="UP000054549"/>
    </source>
</evidence>
<keyword evidence="1" id="KW-0472">Membrane</keyword>
<dbReference type="EMBL" id="KN818427">
    <property type="protein sequence ID" value="KIL56361.1"/>
    <property type="molecule type" value="Genomic_DNA"/>
</dbReference>
<feature type="transmembrane region" description="Helical" evidence="1">
    <location>
        <begin position="50"/>
        <end position="69"/>
    </location>
</feature>
<dbReference type="Proteomes" id="UP000054549">
    <property type="component" value="Unassembled WGS sequence"/>
</dbReference>
<evidence type="ECO:0000256" key="1">
    <source>
        <dbReference type="SAM" id="Phobius"/>
    </source>
</evidence>
<organism evidence="2 3">
    <name type="scientific">Amanita muscaria (strain Koide BX008)</name>
    <dbReference type="NCBI Taxonomy" id="946122"/>
    <lineage>
        <taxon>Eukaryota</taxon>
        <taxon>Fungi</taxon>
        <taxon>Dikarya</taxon>
        <taxon>Basidiomycota</taxon>
        <taxon>Agaricomycotina</taxon>
        <taxon>Agaricomycetes</taxon>
        <taxon>Agaricomycetidae</taxon>
        <taxon>Agaricales</taxon>
        <taxon>Pluteineae</taxon>
        <taxon>Amanitaceae</taxon>
        <taxon>Amanita</taxon>
    </lineage>
</organism>
<evidence type="ECO:0000313" key="2">
    <source>
        <dbReference type="EMBL" id="KIL56361.1"/>
    </source>
</evidence>